<reference evidence="4 5" key="1">
    <citation type="submission" date="2016-04" db="EMBL/GenBank/DDBJ databases">
        <title>Evolutionary innovation and constraint leading to complex multicellularity in the Ascomycota.</title>
        <authorList>
            <person name="Cisse O."/>
            <person name="Nguyen A."/>
            <person name="Hewitt D.A."/>
            <person name="Jedd G."/>
            <person name="Stajich J.E."/>
        </authorList>
    </citation>
    <scope>NUCLEOTIDE SEQUENCE [LARGE SCALE GENOMIC DNA]</scope>
    <source>
        <strain evidence="4 5">DAH-3</strain>
    </source>
</reference>
<evidence type="ECO:0000256" key="2">
    <source>
        <dbReference type="SAM" id="MobiDB-lite"/>
    </source>
</evidence>
<feature type="region of interest" description="Disordered" evidence="2">
    <location>
        <begin position="40"/>
        <end position="118"/>
    </location>
</feature>
<keyword evidence="1" id="KW-0479">Metal-binding</keyword>
<keyword evidence="5" id="KW-1185">Reference proteome</keyword>
<keyword evidence="1" id="KW-0863">Zinc-finger</keyword>
<dbReference type="SUPFAM" id="SSF57667">
    <property type="entry name" value="beta-beta-alpha zinc fingers"/>
    <property type="match status" value="1"/>
</dbReference>
<evidence type="ECO:0000256" key="1">
    <source>
        <dbReference type="ARBA" id="ARBA00022771"/>
    </source>
</evidence>
<accession>A0A1U7LRE2</accession>
<gene>
    <name evidence="4" type="ORF">NEOLI_002230</name>
</gene>
<keyword evidence="1" id="KW-0862">Zinc</keyword>
<dbReference type="Gene3D" id="3.30.160.60">
    <property type="entry name" value="Classic Zinc Finger"/>
    <property type="match status" value="1"/>
</dbReference>
<feature type="compositionally biased region" description="Basic and acidic residues" evidence="2">
    <location>
        <begin position="40"/>
        <end position="55"/>
    </location>
</feature>
<dbReference type="Proteomes" id="UP000186594">
    <property type="component" value="Unassembled WGS sequence"/>
</dbReference>
<evidence type="ECO:0000259" key="3">
    <source>
        <dbReference type="SMART" id="SM00451"/>
    </source>
</evidence>
<evidence type="ECO:0000313" key="5">
    <source>
        <dbReference type="Proteomes" id="UP000186594"/>
    </source>
</evidence>
<dbReference type="InterPro" id="IPR036236">
    <property type="entry name" value="Znf_C2H2_sf"/>
</dbReference>
<name>A0A1U7LRE2_NEOID</name>
<organism evidence="4 5">
    <name type="scientific">Neolecta irregularis (strain DAH-3)</name>
    <dbReference type="NCBI Taxonomy" id="1198029"/>
    <lineage>
        <taxon>Eukaryota</taxon>
        <taxon>Fungi</taxon>
        <taxon>Dikarya</taxon>
        <taxon>Ascomycota</taxon>
        <taxon>Taphrinomycotina</taxon>
        <taxon>Neolectales</taxon>
        <taxon>Neolectaceae</taxon>
        <taxon>Neolecta</taxon>
    </lineage>
</organism>
<dbReference type="InterPro" id="IPR003604">
    <property type="entry name" value="Matrin/U1-like-C_Znf_C2H2"/>
</dbReference>
<dbReference type="OrthoDB" id="191651at2759"/>
<proteinExistence type="predicted"/>
<dbReference type="GO" id="GO:0008270">
    <property type="term" value="F:zinc ion binding"/>
    <property type="evidence" value="ECO:0007669"/>
    <property type="project" value="UniProtKB-KW"/>
</dbReference>
<evidence type="ECO:0000313" key="4">
    <source>
        <dbReference type="EMBL" id="OLL25214.1"/>
    </source>
</evidence>
<feature type="domain" description="U1-type" evidence="3">
    <location>
        <begin position="1"/>
        <end position="36"/>
    </location>
</feature>
<dbReference type="EMBL" id="LXFE01000468">
    <property type="protein sequence ID" value="OLL25214.1"/>
    <property type="molecule type" value="Genomic_DNA"/>
</dbReference>
<feature type="compositionally biased region" description="Basic and acidic residues" evidence="2">
    <location>
        <begin position="64"/>
        <end position="87"/>
    </location>
</feature>
<feature type="compositionally biased region" description="Basic and acidic residues" evidence="2">
    <location>
        <begin position="102"/>
        <end position="118"/>
    </location>
</feature>
<sequence>MSRSWCKYCKTFYTSTKLGQTQHDTSDRHKRQLARFIQELHKQQQTDPENRERLPRYIPRPAAKKPEPAKGKEIGERWVGPKEEDYIRPISEQEVTENTAPDEEKDKPNEIFGKRTRAVDYDKDDTEGLRDFQIVEKAMPMYILDDQKDLAEPIFKKRKGAKNIRKKRD</sequence>
<comment type="caution">
    <text evidence="4">The sequence shown here is derived from an EMBL/GenBank/DDBJ whole genome shotgun (WGS) entry which is preliminary data.</text>
</comment>
<protein>
    <recommendedName>
        <fullName evidence="3">U1-type domain-containing protein</fullName>
    </recommendedName>
</protein>
<dbReference type="GO" id="GO:0003676">
    <property type="term" value="F:nucleic acid binding"/>
    <property type="evidence" value="ECO:0007669"/>
    <property type="project" value="InterPro"/>
</dbReference>
<dbReference type="AlphaFoldDB" id="A0A1U7LRE2"/>
<dbReference type="SMART" id="SM00451">
    <property type="entry name" value="ZnF_U1"/>
    <property type="match status" value="1"/>
</dbReference>